<evidence type="ECO:0000313" key="1">
    <source>
        <dbReference type="EMBL" id="KZV32276.1"/>
    </source>
</evidence>
<proteinExistence type="predicted"/>
<sequence length="238" mass="27324">MSFVKADMMYNCFESVKYDNQNSPKLNENGKAGIGFSKPERFKPNWIKNRLDKDKAKASQKPFAHNQSWHNSKKVKSGWKKFQQRRDQYDHYMKPKLKRTARDFAHTFVDPRSGKTPVNNDPAQSCSVKIANSSNGKSQWSTQLSMVNIARDIASGPKPYPDYVYILKCYQSRLPIWFTLQQPQLVNSTQRSATLSACTRAGPARDYSSSFQAEFHQLYIQCPTELLQNSSKSKHLAL</sequence>
<keyword evidence="2" id="KW-1185">Reference proteome</keyword>
<dbReference type="Proteomes" id="UP000250235">
    <property type="component" value="Unassembled WGS sequence"/>
</dbReference>
<reference evidence="1 2" key="1">
    <citation type="journal article" date="2015" name="Proc. Natl. Acad. Sci. U.S.A.">
        <title>The resurrection genome of Boea hygrometrica: A blueprint for survival of dehydration.</title>
        <authorList>
            <person name="Xiao L."/>
            <person name="Yang G."/>
            <person name="Zhang L."/>
            <person name="Yang X."/>
            <person name="Zhao S."/>
            <person name="Ji Z."/>
            <person name="Zhou Q."/>
            <person name="Hu M."/>
            <person name="Wang Y."/>
            <person name="Chen M."/>
            <person name="Xu Y."/>
            <person name="Jin H."/>
            <person name="Xiao X."/>
            <person name="Hu G."/>
            <person name="Bao F."/>
            <person name="Hu Y."/>
            <person name="Wan P."/>
            <person name="Li L."/>
            <person name="Deng X."/>
            <person name="Kuang T."/>
            <person name="Xiang C."/>
            <person name="Zhu J.K."/>
            <person name="Oliver M.J."/>
            <person name="He Y."/>
        </authorList>
    </citation>
    <scope>NUCLEOTIDE SEQUENCE [LARGE SCALE GENOMIC DNA]</scope>
    <source>
        <strain evidence="2">cv. XS01</strain>
    </source>
</reference>
<dbReference type="EMBL" id="KV006893">
    <property type="protein sequence ID" value="KZV32276.1"/>
    <property type="molecule type" value="Genomic_DNA"/>
</dbReference>
<organism evidence="1 2">
    <name type="scientific">Dorcoceras hygrometricum</name>
    <dbReference type="NCBI Taxonomy" id="472368"/>
    <lineage>
        <taxon>Eukaryota</taxon>
        <taxon>Viridiplantae</taxon>
        <taxon>Streptophyta</taxon>
        <taxon>Embryophyta</taxon>
        <taxon>Tracheophyta</taxon>
        <taxon>Spermatophyta</taxon>
        <taxon>Magnoliopsida</taxon>
        <taxon>eudicotyledons</taxon>
        <taxon>Gunneridae</taxon>
        <taxon>Pentapetalae</taxon>
        <taxon>asterids</taxon>
        <taxon>lamiids</taxon>
        <taxon>Lamiales</taxon>
        <taxon>Gesneriaceae</taxon>
        <taxon>Didymocarpoideae</taxon>
        <taxon>Trichosporeae</taxon>
        <taxon>Loxocarpinae</taxon>
        <taxon>Dorcoceras</taxon>
    </lineage>
</organism>
<protein>
    <submittedName>
        <fullName evidence="1">Uncharacterized protein</fullName>
    </submittedName>
</protein>
<accession>A0A2Z7BK14</accession>
<evidence type="ECO:0000313" key="2">
    <source>
        <dbReference type="Proteomes" id="UP000250235"/>
    </source>
</evidence>
<dbReference type="AlphaFoldDB" id="A0A2Z7BK14"/>
<name>A0A2Z7BK14_9LAMI</name>
<gene>
    <name evidence="1" type="ORF">F511_22627</name>
</gene>